<dbReference type="OrthoDB" id="4940671at2"/>
<evidence type="ECO:0000313" key="1">
    <source>
        <dbReference type="EMBL" id="KHL05033.1"/>
    </source>
</evidence>
<proteinExistence type="predicted"/>
<name>A0A0B2ASY2_9MICC</name>
<evidence type="ECO:0000313" key="2">
    <source>
        <dbReference type="Proteomes" id="UP000030982"/>
    </source>
</evidence>
<reference evidence="1 2" key="1">
    <citation type="submission" date="2014-09" db="EMBL/GenBank/DDBJ databases">
        <title>Genome sequence of Sinomonas sp. MUSC 117.</title>
        <authorList>
            <person name="Lee L.-H."/>
        </authorList>
    </citation>
    <scope>NUCLEOTIDE SEQUENCE [LARGE SCALE GENOMIC DNA]</scope>
    <source>
        <strain evidence="1 2">MUSC 117</strain>
    </source>
</reference>
<dbReference type="STRING" id="1338436.LK10_03535"/>
<dbReference type="AlphaFoldDB" id="A0A0B2ASY2"/>
<comment type="caution">
    <text evidence="1">The sequence shown here is derived from an EMBL/GenBank/DDBJ whole genome shotgun (WGS) entry which is preliminary data.</text>
</comment>
<dbReference type="RefSeq" id="WP_043120071.1">
    <property type="nucleotide sequence ID" value="NZ_JTDL01000037.1"/>
</dbReference>
<protein>
    <submittedName>
        <fullName evidence="1">Uncharacterized protein</fullName>
    </submittedName>
</protein>
<organism evidence="1 2">
    <name type="scientific">Sinomonas humi</name>
    <dbReference type="NCBI Taxonomy" id="1338436"/>
    <lineage>
        <taxon>Bacteria</taxon>
        <taxon>Bacillati</taxon>
        <taxon>Actinomycetota</taxon>
        <taxon>Actinomycetes</taxon>
        <taxon>Micrococcales</taxon>
        <taxon>Micrococcaceae</taxon>
        <taxon>Sinomonas</taxon>
    </lineage>
</organism>
<dbReference type="EMBL" id="JTDL01000037">
    <property type="protein sequence ID" value="KHL05033.1"/>
    <property type="molecule type" value="Genomic_DNA"/>
</dbReference>
<dbReference type="Proteomes" id="UP000030982">
    <property type="component" value="Unassembled WGS sequence"/>
</dbReference>
<gene>
    <name evidence="1" type="ORF">LK10_03535</name>
</gene>
<sequence>MLDTQDVVQIWNRAGIPMPPDRLGQYAQALAAGCRIGAYHTLGDDEEDRAILALYRVDRPRATFADLHQAPPLALASYHQLLHDLAREGVGPL</sequence>
<keyword evidence="2" id="KW-1185">Reference proteome</keyword>
<accession>A0A0B2ASY2</accession>